<dbReference type="EMBL" id="CAJVPV010056012">
    <property type="protein sequence ID" value="CAG8785182.1"/>
    <property type="molecule type" value="Genomic_DNA"/>
</dbReference>
<protein>
    <submittedName>
        <fullName evidence="1">2962_t:CDS:1</fullName>
    </submittedName>
</protein>
<dbReference type="Proteomes" id="UP000789342">
    <property type="component" value="Unassembled WGS sequence"/>
</dbReference>
<accession>A0A9N9JNG2</accession>
<proteinExistence type="predicted"/>
<feature type="non-terminal residue" evidence="1">
    <location>
        <position position="1"/>
    </location>
</feature>
<name>A0A9N9JNG2_9GLOM</name>
<dbReference type="OrthoDB" id="2423798at2759"/>
<evidence type="ECO:0000313" key="1">
    <source>
        <dbReference type="EMBL" id="CAG8785182.1"/>
    </source>
</evidence>
<gene>
    <name evidence="1" type="ORF">AMORRO_LOCUS17656</name>
</gene>
<organism evidence="1 2">
    <name type="scientific">Acaulospora morrowiae</name>
    <dbReference type="NCBI Taxonomy" id="94023"/>
    <lineage>
        <taxon>Eukaryota</taxon>
        <taxon>Fungi</taxon>
        <taxon>Fungi incertae sedis</taxon>
        <taxon>Mucoromycota</taxon>
        <taxon>Glomeromycotina</taxon>
        <taxon>Glomeromycetes</taxon>
        <taxon>Diversisporales</taxon>
        <taxon>Acaulosporaceae</taxon>
        <taxon>Acaulospora</taxon>
    </lineage>
</organism>
<keyword evidence="2" id="KW-1185">Reference proteome</keyword>
<comment type="caution">
    <text evidence="1">The sequence shown here is derived from an EMBL/GenBank/DDBJ whole genome shotgun (WGS) entry which is preliminary data.</text>
</comment>
<reference evidence="1" key="1">
    <citation type="submission" date="2021-06" db="EMBL/GenBank/DDBJ databases">
        <authorList>
            <person name="Kallberg Y."/>
            <person name="Tangrot J."/>
            <person name="Rosling A."/>
        </authorList>
    </citation>
    <scope>NUCLEOTIDE SEQUENCE</scope>
    <source>
        <strain evidence="1">CL551</strain>
    </source>
</reference>
<feature type="non-terminal residue" evidence="1">
    <location>
        <position position="82"/>
    </location>
</feature>
<sequence length="82" mass="9423">IGAYGTVRKTASRFPKELRIKKNVKLDCDIRSDVIINGVLSVFWQDNGPVTMLSTIHDLVGEKWEIEHERQRPRETSTNVTK</sequence>
<dbReference type="AlphaFoldDB" id="A0A9N9JNG2"/>
<evidence type="ECO:0000313" key="2">
    <source>
        <dbReference type="Proteomes" id="UP000789342"/>
    </source>
</evidence>